<gene>
    <name evidence="1" type="ORF">FB550_10611</name>
</gene>
<reference evidence="1 2" key="1">
    <citation type="submission" date="2019-06" db="EMBL/GenBank/DDBJ databases">
        <title>Sorghum-associated microbial communities from plants grown in Nebraska, USA.</title>
        <authorList>
            <person name="Schachtman D."/>
        </authorList>
    </citation>
    <scope>NUCLEOTIDE SEQUENCE [LARGE SCALE GENOMIC DNA]</scope>
    <source>
        <strain evidence="1 2">2482</strain>
    </source>
</reference>
<dbReference type="RefSeq" id="WP_144565452.1">
    <property type="nucleotide sequence ID" value="NZ_VIVN01000006.1"/>
</dbReference>
<evidence type="ECO:0000313" key="1">
    <source>
        <dbReference type="EMBL" id="TWE00960.1"/>
    </source>
</evidence>
<protein>
    <submittedName>
        <fullName evidence="1">Uncharacterized protein</fullName>
    </submittedName>
</protein>
<name>A0A561DC34_9BACI</name>
<keyword evidence="2" id="KW-1185">Reference proteome</keyword>
<accession>A0A561DC34</accession>
<evidence type="ECO:0000313" key="2">
    <source>
        <dbReference type="Proteomes" id="UP000319671"/>
    </source>
</evidence>
<proteinExistence type="predicted"/>
<comment type="caution">
    <text evidence="1">The sequence shown here is derived from an EMBL/GenBank/DDBJ whole genome shotgun (WGS) entry which is preliminary data.</text>
</comment>
<sequence>MYFESLLDAVLGERQIFHIIECPVCGFEEIYYEHSVTKRLIGRACRNCNFVQRFEKVEKPRIGS</sequence>
<dbReference type="EMBL" id="VIVN01000006">
    <property type="protein sequence ID" value="TWE00960.1"/>
    <property type="molecule type" value="Genomic_DNA"/>
</dbReference>
<organism evidence="1 2">
    <name type="scientific">Neobacillus bataviensis</name>
    <dbReference type="NCBI Taxonomy" id="220685"/>
    <lineage>
        <taxon>Bacteria</taxon>
        <taxon>Bacillati</taxon>
        <taxon>Bacillota</taxon>
        <taxon>Bacilli</taxon>
        <taxon>Bacillales</taxon>
        <taxon>Bacillaceae</taxon>
        <taxon>Neobacillus</taxon>
    </lineage>
</organism>
<dbReference type="AlphaFoldDB" id="A0A561DC34"/>
<dbReference type="Proteomes" id="UP000319671">
    <property type="component" value="Unassembled WGS sequence"/>
</dbReference>